<keyword evidence="3" id="KW-0804">Transcription</keyword>
<dbReference type="AlphaFoldDB" id="A0AA41YV16"/>
<reference evidence="5" key="1">
    <citation type="submission" date="2022-05" db="EMBL/GenBank/DDBJ databases">
        <authorList>
            <person name="Pankratov T."/>
        </authorList>
    </citation>
    <scope>NUCLEOTIDE SEQUENCE</scope>
    <source>
        <strain evidence="5">BP6-180914</strain>
    </source>
</reference>
<dbReference type="InterPro" id="IPR037171">
    <property type="entry name" value="NagB/RpiA_transferase-like"/>
</dbReference>
<dbReference type="Gene3D" id="1.10.10.10">
    <property type="entry name" value="Winged helix-like DNA-binding domain superfamily/Winged helix DNA-binding domain"/>
    <property type="match status" value="1"/>
</dbReference>
<evidence type="ECO:0000259" key="4">
    <source>
        <dbReference type="PROSITE" id="PS51000"/>
    </source>
</evidence>
<dbReference type="GO" id="GO:0003677">
    <property type="term" value="F:DNA binding"/>
    <property type="evidence" value="ECO:0007669"/>
    <property type="project" value="UniProtKB-KW"/>
</dbReference>
<dbReference type="InterPro" id="IPR050313">
    <property type="entry name" value="Carb_Metab_HTH_regulators"/>
</dbReference>
<name>A0AA41YV16_9HYPH</name>
<dbReference type="RefSeq" id="WP_282585017.1">
    <property type="nucleotide sequence ID" value="NZ_JAMOIM010000006.1"/>
</dbReference>
<evidence type="ECO:0000256" key="1">
    <source>
        <dbReference type="ARBA" id="ARBA00023015"/>
    </source>
</evidence>
<dbReference type="SMART" id="SM00420">
    <property type="entry name" value="HTH_DEOR"/>
    <property type="match status" value="1"/>
</dbReference>
<dbReference type="GO" id="GO:0003700">
    <property type="term" value="F:DNA-binding transcription factor activity"/>
    <property type="evidence" value="ECO:0007669"/>
    <property type="project" value="InterPro"/>
</dbReference>
<keyword evidence="2 5" id="KW-0238">DNA-binding</keyword>
<dbReference type="PROSITE" id="PS00894">
    <property type="entry name" value="HTH_DEOR_1"/>
    <property type="match status" value="1"/>
</dbReference>
<dbReference type="InterPro" id="IPR014036">
    <property type="entry name" value="DeoR-like_C"/>
</dbReference>
<dbReference type="EMBL" id="JAMOIM010000006">
    <property type="protein sequence ID" value="MCW6508649.1"/>
    <property type="molecule type" value="Genomic_DNA"/>
</dbReference>
<dbReference type="PRINTS" id="PR00037">
    <property type="entry name" value="HTHLACR"/>
</dbReference>
<evidence type="ECO:0000256" key="2">
    <source>
        <dbReference type="ARBA" id="ARBA00023125"/>
    </source>
</evidence>
<dbReference type="SMART" id="SM01134">
    <property type="entry name" value="DeoRC"/>
    <property type="match status" value="1"/>
</dbReference>
<proteinExistence type="predicted"/>
<dbReference type="InterPro" id="IPR018356">
    <property type="entry name" value="Tscrpt_reg_HTH_DeoR_CS"/>
</dbReference>
<keyword evidence="1" id="KW-0805">Transcription regulation</keyword>
<dbReference type="Proteomes" id="UP001165667">
    <property type="component" value="Unassembled WGS sequence"/>
</dbReference>
<evidence type="ECO:0000256" key="3">
    <source>
        <dbReference type="ARBA" id="ARBA00023163"/>
    </source>
</evidence>
<dbReference type="SUPFAM" id="SSF100950">
    <property type="entry name" value="NagB/RpiA/CoA transferase-like"/>
    <property type="match status" value="1"/>
</dbReference>
<dbReference type="Pfam" id="PF00455">
    <property type="entry name" value="DeoRC"/>
    <property type="match status" value="1"/>
</dbReference>
<comment type="caution">
    <text evidence="5">The sequence shown here is derived from an EMBL/GenBank/DDBJ whole genome shotgun (WGS) entry which is preliminary data.</text>
</comment>
<dbReference type="PANTHER" id="PTHR30363:SF44">
    <property type="entry name" value="AGA OPERON TRANSCRIPTIONAL REPRESSOR-RELATED"/>
    <property type="match status" value="1"/>
</dbReference>
<dbReference type="SUPFAM" id="SSF46785">
    <property type="entry name" value="Winged helix' DNA-binding domain"/>
    <property type="match status" value="1"/>
</dbReference>
<keyword evidence="6" id="KW-1185">Reference proteome</keyword>
<dbReference type="Gene3D" id="3.40.50.1360">
    <property type="match status" value="1"/>
</dbReference>
<dbReference type="CDD" id="cd00090">
    <property type="entry name" value="HTH_ARSR"/>
    <property type="match status" value="1"/>
</dbReference>
<protein>
    <submittedName>
        <fullName evidence="5">DeoR/GlpR family DNA-binding transcription regulator</fullName>
    </submittedName>
</protein>
<evidence type="ECO:0000313" key="6">
    <source>
        <dbReference type="Proteomes" id="UP001165667"/>
    </source>
</evidence>
<organism evidence="5 6">
    <name type="scientific">Lichenifustis flavocetrariae</name>
    <dbReference type="NCBI Taxonomy" id="2949735"/>
    <lineage>
        <taxon>Bacteria</taxon>
        <taxon>Pseudomonadati</taxon>
        <taxon>Pseudomonadota</taxon>
        <taxon>Alphaproteobacteria</taxon>
        <taxon>Hyphomicrobiales</taxon>
        <taxon>Lichenihabitantaceae</taxon>
        <taxon>Lichenifustis</taxon>
    </lineage>
</organism>
<dbReference type="InterPro" id="IPR036388">
    <property type="entry name" value="WH-like_DNA-bd_sf"/>
</dbReference>
<dbReference type="Pfam" id="PF08220">
    <property type="entry name" value="HTH_DeoR"/>
    <property type="match status" value="1"/>
</dbReference>
<dbReference type="InterPro" id="IPR001034">
    <property type="entry name" value="DeoR_HTH"/>
</dbReference>
<evidence type="ECO:0000313" key="5">
    <source>
        <dbReference type="EMBL" id="MCW6508649.1"/>
    </source>
</evidence>
<feature type="domain" description="HTH deoR-type" evidence="4">
    <location>
        <begin position="12"/>
        <end position="67"/>
    </location>
</feature>
<dbReference type="InterPro" id="IPR011991">
    <property type="entry name" value="ArsR-like_HTH"/>
</dbReference>
<dbReference type="PROSITE" id="PS51000">
    <property type="entry name" value="HTH_DEOR_2"/>
    <property type="match status" value="1"/>
</dbReference>
<sequence>MNAPTKRVEIIPAKRRALILEHLRVNGAASIAELSEAIGGSQSTVRRDLEHLVEGGYLERTHGGALLVPPLQATFEREPSINAHIRRAEKIAIGAEAALRLNPRESVIFESSSTVTEAVRAAIMRDLSLTVVTNSLDIAQLCASVPNWRVIMPGGTIRPGTNALAGEPGQSFFDTVHADVCFTGAYAVTGAILTDASLEVAALKRAMIGSARRKILLVDSSKFTQPAFATFCDLSAIDEVITDDGLDAEQLAALHALHPKVTVVPVRGTASFG</sequence>
<dbReference type="PANTHER" id="PTHR30363">
    <property type="entry name" value="HTH-TYPE TRANSCRIPTIONAL REGULATOR SRLR-RELATED"/>
    <property type="match status" value="1"/>
</dbReference>
<gene>
    <name evidence="5" type="ORF">M8523_11530</name>
</gene>
<dbReference type="InterPro" id="IPR036390">
    <property type="entry name" value="WH_DNA-bd_sf"/>
</dbReference>
<accession>A0AA41YV16</accession>